<dbReference type="Proteomes" id="UP000243797">
    <property type="component" value="Unassembled WGS sequence"/>
</dbReference>
<keyword evidence="4" id="KW-0560">Oxidoreductase</keyword>
<keyword evidence="6" id="KW-1185">Reference proteome</keyword>
<name>A0A2K1R2G4_9PEZI</name>
<accession>A0A2K1R2G4</accession>
<evidence type="ECO:0000256" key="1">
    <source>
        <dbReference type="ARBA" id="ARBA00010139"/>
    </source>
</evidence>
<keyword evidence="3" id="KW-0274">FAD</keyword>
<evidence type="ECO:0000256" key="4">
    <source>
        <dbReference type="ARBA" id="ARBA00023002"/>
    </source>
</evidence>
<dbReference type="InterPro" id="IPR036188">
    <property type="entry name" value="FAD/NAD-bd_sf"/>
</dbReference>
<dbReference type="InterPro" id="IPR051209">
    <property type="entry name" value="FAD-bind_Monooxygenase_sf"/>
</dbReference>
<protein>
    <submittedName>
        <fullName evidence="5">Uncharacterized protein</fullName>
    </submittedName>
</protein>
<dbReference type="PANTHER" id="PTHR42877">
    <property type="entry name" value="L-ORNITHINE N(5)-MONOOXYGENASE-RELATED"/>
    <property type="match status" value="1"/>
</dbReference>
<keyword evidence="2" id="KW-0285">Flavoprotein</keyword>
<dbReference type="Gene3D" id="3.50.50.60">
    <property type="entry name" value="FAD/NAD(P)-binding domain"/>
    <property type="match status" value="3"/>
</dbReference>
<dbReference type="InParanoid" id="A0A2K1R2G4"/>
<sequence>MASVDTDVLIIGAGSSGVGIAIQLQRKLGHNNYTIIEKSTDVGGTWLANTYPGCGCDVASHFYSYSFALNPDWNKKYSMQPEIQSYFRSLASQYKVIPNIRFRSTVDEAIWEASTQTWLVTITDHVAKNTYTMRARTLVSGVGSLSVPNECQILGHETFKGRLFHSATWDNTFDWTGKDVVVIGNGCSATQFVPIVTTSGPSKFAGSGPAKQVTQFSRQAHYLAERENPDYTDTWKAVMRYVPLAMRLYRFKHYYDMEKDFAGFYTQRGQRIRDGLANENETYVKKTAPQKYWDHLIPKHQIGCKRKVLDTDYLSCLWRDNMELVPDDPVDHIVGDGVVTKSGRFVHADAIVLATGFQTKKMLFPMKIVGENGVSLEEHWERTTSGSPAAYMGTLTPHFPNFFILMGPNTVTGHLSVIYTVECQILLTLALLSPILAASKPRLLPALSSEIPLSVAVTEEAATKDVTATHTQLKDFVWSSGCTSWALDPKTGTNIAMYPHYQWHYWLRSLFLRKDHFTYTVGRAGQVGRVRQTKFAVGFGWVYLRRTVLGMVAAAAAMWAYRDARRKGLSVADVEKSLRRGLQYLLQLKGRVFA</sequence>
<evidence type="ECO:0000256" key="2">
    <source>
        <dbReference type="ARBA" id="ARBA00022630"/>
    </source>
</evidence>
<gene>
    <name evidence="5" type="ORF">CAC42_1254</name>
</gene>
<proteinExistence type="inferred from homology"/>
<organism evidence="5 6">
    <name type="scientific">Sphaceloma murrayae</name>
    <dbReference type="NCBI Taxonomy" id="2082308"/>
    <lineage>
        <taxon>Eukaryota</taxon>
        <taxon>Fungi</taxon>
        <taxon>Dikarya</taxon>
        <taxon>Ascomycota</taxon>
        <taxon>Pezizomycotina</taxon>
        <taxon>Dothideomycetes</taxon>
        <taxon>Dothideomycetidae</taxon>
        <taxon>Myriangiales</taxon>
        <taxon>Elsinoaceae</taxon>
        <taxon>Sphaceloma</taxon>
    </lineage>
</organism>
<dbReference type="AlphaFoldDB" id="A0A2K1R2G4"/>
<evidence type="ECO:0000313" key="5">
    <source>
        <dbReference type="EMBL" id="PNS21475.1"/>
    </source>
</evidence>
<dbReference type="EMBL" id="NKHZ01000011">
    <property type="protein sequence ID" value="PNS21475.1"/>
    <property type="molecule type" value="Genomic_DNA"/>
</dbReference>
<dbReference type="Pfam" id="PF00743">
    <property type="entry name" value="FMO-like"/>
    <property type="match status" value="1"/>
</dbReference>
<evidence type="ECO:0000256" key="3">
    <source>
        <dbReference type="ARBA" id="ARBA00022827"/>
    </source>
</evidence>
<comment type="similarity">
    <text evidence="1">Belongs to the FAD-binding monooxygenase family.</text>
</comment>
<dbReference type="SUPFAM" id="SSF51905">
    <property type="entry name" value="FAD/NAD(P)-binding domain"/>
    <property type="match status" value="1"/>
</dbReference>
<dbReference type="GO" id="GO:0050660">
    <property type="term" value="F:flavin adenine dinucleotide binding"/>
    <property type="evidence" value="ECO:0007669"/>
    <property type="project" value="InterPro"/>
</dbReference>
<evidence type="ECO:0000313" key="6">
    <source>
        <dbReference type="Proteomes" id="UP000243797"/>
    </source>
</evidence>
<dbReference type="PANTHER" id="PTHR42877:SF5">
    <property type="entry name" value="L-ORNITHINE N(5)-MONOOXYGENASE-RELATED"/>
    <property type="match status" value="1"/>
</dbReference>
<dbReference type="OrthoDB" id="74360at2759"/>
<comment type="caution">
    <text evidence="5">The sequence shown here is derived from an EMBL/GenBank/DDBJ whole genome shotgun (WGS) entry which is preliminary data.</text>
</comment>
<dbReference type="GO" id="GO:0004499">
    <property type="term" value="F:N,N-dimethylaniline monooxygenase activity"/>
    <property type="evidence" value="ECO:0007669"/>
    <property type="project" value="InterPro"/>
</dbReference>
<dbReference type="InterPro" id="IPR020946">
    <property type="entry name" value="Flavin_mOase-like"/>
</dbReference>
<reference evidence="5 6" key="1">
    <citation type="submission" date="2017-06" db="EMBL/GenBank/DDBJ databases">
        <title>Draft genome sequence of a variant of Elsinoe murrayae.</title>
        <authorList>
            <person name="Cheng Q."/>
        </authorList>
    </citation>
    <scope>NUCLEOTIDE SEQUENCE [LARGE SCALE GENOMIC DNA]</scope>
    <source>
        <strain evidence="5 6">CQ-2017a</strain>
    </source>
</reference>
<dbReference type="GO" id="GO:0050661">
    <property type="term" value="F:NADP binding"/>
    <property type="evidence" value="ECO:0007669"/>
    <property type="project" value="InterPro"/>
</dbReference>
<dbReference type="STRING" id="2082308.A0A2K1R2G4"/>